<feature type="compositionally biased region" description="Basic and acidic residues" evidence="1">
    <location>
        <begin position="132"/>
        <end position="145"/>
    </location>
</feature>
<sequence length="375" mass="42704">MYKAVQEAISRATTVAPSGDLPPAEFRSRAYQVPAPRSTLRPLPETVTPRVLFDGDAPEQTHKVDPEFLRAMKDSAEQFKLAVSVFSKATDSMNHLASAIVQAKAEGDAKFSSSVDDMNAKLEDLVKTIKSEEKNKSRKSADGDRPIPFNWMFGDGTAPKRGRRATSDQNRFQRLRDHMKGAATWFVHNATPTDLRQIWIEFRYPPMVSVDGIYIKRMLQFREDLSEEMENVVVRVLRNDEADKRAEIDGNIHYVMHMWADKVMSDDSSVDDCEETFLQPHFHYDISNCGRAVAMIKFEQVWASVSIDFVKCTTNLINPTLAGTSHIHVLDVFRPTMEKITSFAVSHIKHLTNRRIPDIQWEFDVALKKHHTMHG</sequence>
<dbReference type="EMBL" id="JAUUTY010000003">
    <property type="protein sequence ID" value="KAK1667019.1"/>
    <property type="molecule type" value="Genomic_DNA"/>
</dbReference>
<accession>A0AAD8T098</accession>
<feature type="region of interest" description="Disordered" evidence="1">
    <location>
        <begin position="132"/>
        <end position="153"/>
    </location>
</feature>
<dbReference type="AlphaFoldDB" id="A0AAD8T098"/>
<keyword evidence="3" id="KW-1185">Reference proteome</keyword>
<protein>
    <submittedName>
        <fullName evidence="2">Uncharacterized protein</fullName>
    </submittedName>
</protein>
<dbReference type="Proteomes" id="UP001231189">
    <property type="component" value="Unassembled WGS sequence"/>
</dbReference>
<evidence type="ECO:0000313" key="2">
    <source>
        <dbReference type="EMBL" id="KAK1667019.1"/>
    </source>
</evidence>
<evidence type="ECO:0000256" key="1">
    <source>
        <dbReference type="SAM" id="MobiDB-lite"/>
    </source>
</evidence>
<evidence type="ECO:0000313" key="3">
    <source>
        <dbReference type="Proteomes" id="UP001231189"/>
    </source>
</evidence>
<gene>
    <name evidence="2" type="ORF">QYE76_055178</name>
</gene>
<organism evidence="2 3">
    <name type="scientific">Lolium multiflorum</name>
    <name type="common">Italian ryegrass</name>
    <name type="synonym">Lolium perenne subsp. multiflorum</name>
    <dbReference type="NCBI Taxonomy" id="4521"/>
    <lineage>
        <taxon>Eukaryota</taxon>
        <taxon>Viridiplantae</taxon>
        <taxon>Streptophyta</taxon>
        <taxon>Embryophyta</taxon>
        <taxon>Tracheophyta</taxon>
        <taxon>Spermatophyta</taxon>
        <taxon>Magnoliopsida</taxon>
        <taxon>Liliopsida</taxon>
        <taxon>Poales</taxon>
        <taxon>Poaceae</taxon>
        <taxon>BOP clade</taxon>
        <taxon>Pooideae</taxon>
        <taxon>Poodae</taxon>
        <taxon>Poeae</taxon>
        <taxon>Poeae Chloroplast Group 2 (Poeae type)</taxon>
        <taxon>Loliodinae</taxon>
        <taxon>Loliinae</taxon>
        <taxon>Lolium</taxon>
    </lineage>
</organism>
<name>A0AAD8T098_LOLMU</name>
<proteinExistence type="predicted"/>
<comment type="caution">
    <text evidence="2">The sequence shown here is derived from an EMBL/GenBank/DDBJ whole genome shotgun (WGS) entry which is preliminary data.</text>
</comment>
<reference evidence="2" key="1">
    <citation type="submission" date="2023-07" db="EMBL/GenBank/DDBJ databases">
        <title>A chromosome-level genome assembly of Lolium multiflorum.</title>
        <authorList>
            <person name="Chen Y."/>
            <person name="Copetti D."/>
            <person name="Kolliker R."/>
            <person name="Studer B."/>
        </authorList>
    </citation>
    <scope>NUCLEOTIDE SEQUENCE</scope>
    <source>
        <strain evidence="2">02402/16</strain>
        <tissue evidence="2">Leaf</tissue>
    </source>
</reference>